<evidence type="ECO:0000313" key="2">
    <source>
        <dbReference type="EMBL" id="EDO07845.1"/>
    </source>
</evidence>
<evidence type="ECO:0000313" key="3">
    <source>
        <dbReference type="Proteomes" id="UP000002173"/>
    </source>
</evidence>
<keyword evidence="3" id="KW-1185">Reference proteome</keyword>
<accession>A7AMR1</accession>
<comment type="caution">
    <text evidence="2">The sequence shown here is derived from an EMBL/GenBank/DDBJ whole genome shotgun (WGS) entry which is preliminary data.</text>
</comment>
<feature type="transmembrane region" description="Helical" evidence="1">
    <location>
        <begin position="33"/>
        <end position="54"/>
    </location>
</feature>
<reference evidence="3" key="2">
    <citation type="journal article" date="2020" name="Data Brief">
        <title>Transcriptome dataset of Babesia bovis life stages within vertebrate and invertebrate hosts.</title>
        <authorList>
            <person name="Ueti M.W."/>
            <person name="Johnson W.C."/>
            <person name="Kappmeyer L.S."/>
            <person name="Herndon D.R."/>
            <person name="Mousel M.R."/>
            <person name="Reif K.E."/>
            <person name="Taus N.S."/>
            <person name="Ifeonu O.O."/>
            <person name="Silva J.C."/>
            <person name="Suarez C.E."/>
            <person name="Brayton K.A."/>
        </authorList>
    </citation>
    <scope>NUCLEOTIDE SEQUENCE [LARGE SCALE GENOMIC DNA]</scope>
</reference>
<organism evidence="2 3">
    <name type="scientific">Babesia bovis</name>
    <dbReference type="NCBI Taxonomy" id="5865"/>
    <lineage>
        <taxon>Eukaryota</taxon>
        <taxon>Sar</taxon>
        <taxon>Alveolata</taxon>
        <taxon>Apicomplexa</taxon>
        <taxon>Aconoidasida</taxon>
        <taxon>Piroplasmida</taxon>
        <taxon>Babesiidae</taxon>
        <taxon>Babesia</taxon>
    </lineage>
</organism>
<keyword evidence="1" id="KW-1133">Transmembrane helix</keyword>
<dbReference type="AlphaFoldDB" id="A7AMR1"/>
<protein>
    <submittedName>
        <fullName evidence="2">Uncharacterized protein</fullName>
    </submittedName>
</protein>
<dbReference type="InParanoid" id="A7AMR1"/>
<dbReference type="eggNOG" id="ENOG502R0EZ">
    <property type="taxonomic scope" value="Eukaryota"/>
</dbReference>
<gene>
    <name evidence="2" type="ORF">BBOV_III002800</name>
</gene>
<name>A7AMR1_BABBO</name>
<proteinExistence type="predicted"/>
<dbReference type="KEGG" id="bbo:BBOV_III002800"/>
<dbReference type="FunCoup" id="A7AMR1">
    <property type="interactions" value="3"/>
</dbReference>
<evidence type="ECO:0000256" key="1">
    <source>
        <dbReference type="SAM" id="Phobius"/>
    </source>
</evidence>
<dbReference type="OMA" id="YRFCEES"/>
<dbReference type="EMBL" id="AAXT01000001">
    <property type="protein sequence ID" value="EDO07845.1"/>
    <property type="molecule type" value="Genomic_DNA"/>
</dbReference>
<dbReference type="GeneID" id="5479660"/>
<reference evidence="2 3" key="1">
    <citation type="journal article" date="2007" name="PLoS Pathog.">
        <title>Genome sequence of Babesia bovis and comparative analysis of apicomplexan hemoprotozoa.</title>
        <authorList>
            <person name="Brayton K.A."/>
            <person name="Lau A.O.T."/>
            <person name="Herndon D.R."/>
            <person name="Hannick L."/>
            <person name="Kappmeyer L.S."/>
            <person name="Berens S.J."/>
            <person name="Bidwell S.L."/>
            <person name="Brown W.C."/>
            <person name="Crabtree J."/>
            <person name="Fadrosh D."/>
            <person name="Feldblum T."/>
            <person name="Forberger H.A."/>
            <person name="Haas B.J."/>
            <person name="Howell J.M."/>
            <person name="Khouri H."/>
            <person name="Koo H."/>
            <person name="Mann D.J."/>
            <person name="Norimine J."/>
            <person name="Paulsen I.T."/>
            <person name="Radune D."/>
            <person name="Ren Q."/>
            <person name="Smith R.K. Jr."/>
            <person name="Suarez C.E."/>
            <person name="White O."/>
            <person name="Wortman J.R."/>
            <person name="Knowles D.P. Jr."/>
            <person name="McElwain T.F."/>
            <person name="Nene V.M."/>
        </authorList>
    </citation>
    <scope>NUCLEOTIDE SEQUENCE [LARGE SCALE GENOMIC DNA]</scope>
    <source>
        <strain evidence="2">T2Bo</strain>
    </source>
</reference>
<sequence>MKLSKALCKNIPLPRFTASRLTRRANMAEQERATFYYSNLFCVAITALPIAYLLKANYWSCPEQENLHYVLKHNEHYIKSPKQLPL</sequence>
<reference evidence="3" key="3">
    <citation type="journal article" date="2021" name="Int. J. Parasitol.">
        <title>Comparative analysis of gene expression between Babesia bovis blood stages and kinetes allowed by improved genome annotation.</title>
        <authorList>
            <person name="Ueti M.W."/>
            <person name="Johnson W.C."/>
            <person name="Kappmeyer L.S."/>
            <person name="Herndon D.R."/>
            <person name="Mousel M.R."/>
            <person name="Reif K.E."/>
            <person name="Taus N.S."/>
            <person name="Ifeonu O.O."/>
            <person name="Silva J.C."/>
            <person name="Suarez C.E."/>
            <person name="Brayton K.A."/>
        </authorList>
    </citation>
    <scope>NUCLEOTIDE SEQUENCE [LARGE SCALE GENOMIC DNA]</scope>
</reference>
<dbReference type="VEuPathDB" id="PiroplasmaDB:BBOV_III002800"/>
<dbReference type="Proteomes" id="UP000002173">
    <property type="component" value="Unassembled WGS sequence"/>
</dbReference>
<dbReference type="RefSeq" id="XP_001611413.1">
    <property type="nucleotide sequence ID" value="XM_001611363.1"/>
</dbReference>
<keyword evidence="1" id="KW-0472">Membrane</keyword>
<keyword evidence="1" id="KW-0812">Transmembrane</keyword>